<protein>
    <submittedName>
        <fullName evidence="2">Uncharacterized protein</fullName>
    </submittedName>
</protein>
<organism evidence="2 3">
    <name type="scientific">Rangifer tarandus platyrhynchus</name>
    <name type="common">Svalbard reindeer</name>
    <dbReference type="NCBI Taxonomy" id="3082113"/>
    <lineage>
        <taxon>Eukaryota</taxon>
        <taxon>Metazoa</taxon>
        <taxon>Chordata</taxon>
        <taxon>Craniata</taxon>
        <taxon>Vertebrata</taxon>
        <taxon>Euteleostomi</taxon>
        <taxon>Mammalia</taxon>
        <taxon>Eutheria</taxon>
        <taxon>Laurasiatheria</taxon>
        <taxon>Artiodactyla</taxon>
        <taxon>Ruminantia</taxon>
        <taxon>Pecora</taxon>
        <taxon>Cervidae</taxon>
        <taxon>Odocoileinae</taxon>
        <taxon>Rangifer</taxon>
    </lineage>
</organism>
<evidence type="ECO:0000313" key="2">
    <source>
        <dbReference type="EMBL" id="CAI9179749.1"/>
    </source>
</evidence>
<dbReference type="EMBL" id="OX459945">
    <property type="protein sequence ID" value="CAI9179749.1"/>
    <property type="molecule type" value="Genomic_DNA"/>
</dbReference>
<evidence type="ECO:0000313" key="3">
    <source>
        <dbReference type="Proteomes" id="UP001176941"/>
    </source>
</evidence>
<name>A0ABN9A193_RANTA</name>
<reference evidence="2" key="1">
    <citation type="submission" date="2023-04" db="EMBL/GenBank/DDBJ databases">
        <authorList>
            <consortium name="ELIXIR-Norway"/>
        </authorList>
    </citation>
    <scope>NUCLEOTIDE SEQUENCE [LARGE SCALE GENOMIC DNA]</scope>
</reference>
<gene>
    <name evidence="2" type="ORF">MRATA1EN1_LOCUS28711</name>
</gene>
<feature type="region of interest" description="Disordered" evidence="1">
    <location>
        <begin position="1"/>
        <end position="112"/>
    </location>
</feature>
<proteinExistence type="predicted"/>
<keyword evidence="3" id="KW-1185">Reference proteome</keyword>
<feature type="compositionally biased region" description="Gly residues" evidence="1">
    <location>
        <begin position="100"/>
        <end position="112"/>
    </location>
</feature>
<evidence type="ECO:0000256" key="1">
    <source>
        <dbReference type="SAM" id="MobiDB-lite"/>
    </source>
</evidence>
<feature type="compositionally biased region" description="Basic and acidic residues" evidence="1">
    <location>
        <begin position="73"/>
        <end position="85"/>
    </location>
</feature>
<accession>A0ABN9A193</accession>
<feature type="compositionally biased region" description="Low complexity" evidence="1">
    <location>
        <begin position="90"/>
        <end position="99"/>
    </location>
</feature>
<dbReference type="Proteomes" id="UP001176941">
    <property type="component" value="Chromosome 9"/>
</dbReference>
<sequence length="112" mass="11497">MPAPRHACRPASPRSPSPPPRLQLVPLQRRQGRERSPRSSAGCPLPPSPAPKARPDLLDLPGPTEARTRRRRDALTDAGGRESSRPHPPAGATGASGAAEGRGGPTGLAGGA</sequence>